<sequence>MHTTDLYEVTQSEETGFSKLSLVNELSKAWAEEGVIERKACAWRKNAQFQTLWDAEVAKLERSKAFVEQTSSDLDLGESLEMSRRNSASINRGLLEDNISAKVKSQEEERKSGEPSKRARRSSSRFVQDDAGDFIIVSSADRKKRASVDVSIDENAMSTSTHVGPRSPIGRMHPDCEVSKEEAQKAEDVWNSLQSSPRTNEAARPYTSWSDISRENDFCSPSPSEESSSVEVIPCRRVSATSPRGSVGVAAPASEWSSLHGGGHAKTVAVRTPGSESHADPIPSSQRSTPQAQNHAHHQPCTMSPSTGQQRAPLPSRREQSPSHNGTTTPFGAMARPSTELSQPPPSISEQYLAPMDQQQTDESQVSGADGNSQEISLNSWGVSSSMRESQELNSQRPSWTYGHRGPEPQAPQSDGLPNVIGSPAANTGYNMACTVPSNMPSRDSGPFSTFPSSFSVLTTESVQQKNQAKSGKKRGRKPANQNVEQPVSEPAVDRSAGVAQEYARLREASNTSQTNYETISAQSGLPAISVSHGFYQTKLPPRPTLTPPPRPLAHPSGTYRPPAIEFTINNEAQSDLSPSDFQSCVDKFKRNARAIVTRINNPNSVHEIDVIMFEPMPWFLRWYLDSTGMAEVGTLKFELIDVHWLQDNSIVVPEGDLLRFRALKQHIWDLYWIAMDMNKSLGQFRVTISPYPPLPEGEAAAARGWKAVNSGKGAANYVSAPPAQRILVVPTGVPKKFQAQPQSSPPSQEFIFSPPPPPPPPPSTSTHQVSPHSDSQASAYHLPRPSPPNLPAKFPSPDQSTYQHGPYSGDPFSPPPKNNAEIRDVGQKSQQQQSLYSPVEYRRSIYDQQLLREYALSLNLPNAELLPEESTVKDKLPYKTGSEVCAVVVDKRSGKGQVTVSGKGYVTLAIPTGPNEPDEHFKKVIIQPKQTCMLHGGAVVLYFRRLNIPPPPTSRPIMPTAESNDRYAKDGRPPSSSNDQGLRNAAFRDDRPPPPLSPHPHYLQNLQRQESMSSSSNVDIKIRVQVDGTGKFSIPFDKSVLRPKINTTEFFSWFASQSRQSPPHPPRHLKFTFKDAMPMPQATEISAGNEDHFNYMRKDIKVQCEKAKRFMPELKEFVILVTVPGLVSPNVEEEEEDW</sequence>
<dbReference type="Proteomes" id="UP000664132">
    <property type="component" value="Unassembled WGS sequence"/>
</dbReference>
<name>A0A8H7TAS0_9HELO</name>
<feature type="compositionally biased region" description="Polar residues" evidence="1">
    <location>
        <begin position="459"/>
        <end position="470"/>
    </location>
</feature>
<feature type="compositionally biased region" description="Polar residues" evidence="1">
    <location>
        <begin position="283"/>
        <end position="294"/>
    </location>
</feature>
<feature type="region of interest" description="Disordered" evidence="1">
    <location>
        <begin position="459"/>
        <end position="497"/>
    </location>
</feature>
<feature type="compositionally biased region" description="Polar residues" evidence="1">
    <location>
        <begin position="828"/>
        <end position="837"/>
    </location>
</feature>
<gene>
    <name evidence="2" type="ORF">IFR04_011154</name>
</gene>
<accession>A0A8H7TAS0</accession>
<feature type="region of interest" description="Disordered" evidence="1">
    <location>
        <begin position="737"/>
        <end position="837"/>
    </location>
</feature>
<feature type="region of interest" description="Disordered" evidence="1">
    <location>
        <begin position="190"/>
        <end position="424"/>
    </location>
</feature>
<dbReference type="OrthoDB" id="3437747at2759"/>
<reference evidence="2" key="1">
    <citation type="submission" date="2021-02" db="EMBL/GenBank/DDBJ databases">
        <title>Genome sequence Cadophora malorum strain M34.</title>
        <authorList>
            <person name="Stefanovic E."/>
            <person name="Vu D."/>
            <person name="Scully C."/>
            <person name="Dijksterhuis J."/>
            <person name="Roader J."/>
            <person name="Houbraken J."/>
        </authorList>
    </citation>
    <scope>NUCLEOTIDE SEQUENCE</scope>
    <source>
        <strain evidence="2">M34</strain>
    </source>
</reference>
<feature type="compositionally biased region" description="Basic and acidic residues" evidence="1">
    <location>
        <begin position="964"/>
        <end position="973"/>
    </location>
</feature>
<feature type="compositionally biased region" description="Low complexity" evidence="1">
    <location>
        <begin position="741"/>
        <end position="753"/>
    </location>
</feature>
<evidence type="ECO:0000313" key="2">
    <source>
        <dbReference type="EMBL" id="KAG4415697.1"/>
    </source>
</evidence>
<feature type="compositionally biased region" description="Low complexity" evidence="1">
    <location>
        <begin position="765"/>
        <end position="774"/>
    </location>
</feature>
<protein>
    <submittedName>
        <fullName evidence="2">Uncharacterized protein</fullName>
    </submittedName>
</protein>
<feature type="region of interest" description="Disordered" evidence="1">
    <location>
        <begin position="952"/>
        <end position="1003"/>
    </location>
</feature>
<evidence type="ECO:0000256" key="1">
    <source>
        <dbReference type="SAM" id="MobiDB-lite"/>
    </source>
</evidence>
<proteinExistence type="predicted"/>
<feature type="compositionally biased region" description="Pro residues" evidence="1">
    <location>
        <begin position="754"/>
        <end position="764"/>
    </location>
</feature>
<evidence type="ECO:0000313" key="3">
    <source>
        <dbReference type="Proteomes" id="UP000664132"/>
    </source>
</evidence>
<organism evidence="2 3">
    <name type="scientific">Cadophora malorum</name>
    <dbReference type="NCBI Taxonomy" id="108018"/>
    <lineage>
        <taxon>Eukaryota</taxon>
        <taxon>Fungi</taxon>
        <taxon>Dikarya</taxon>
        <taxon>Ascomycota</taxon>
        <taxon>Pezizomycotina</taxon>
        <taxon>Leotiomycetes</taxon>
        <taxon>Helotiales</taxon>
        <taxon>Ploettnerulaceae</taxon>
        <taxon>Cadophora</taxon>
    </lineage>
</organism>
<feature type="compositionally biased region" description="Polar residues" evidence="1">
    <location>
        <begin position="301"/>
        <end position="310"/>
    </location>
</feature>
<feature type="region of interest" description="Disordered" evidence="1">
    <location>
        <begin position="101"/>
        <end position="125"/>
    </location>
</feature>
<dbReference type="AlphaFoldDB" id="A0A8H7TAS0"/>
<dbReference type="EMBL" id="JAFJYH010000212">
    <property type="protein sequence ID" value="KAG4415697.1"/>
    <property type="molecule type" value="Genomic_DNA"/>
</dbReference>
<feature type="compositionally biased region" description="Basic and acidic residues" evidence="1">
    <location>
        <begin position="104"/>
        <end position="117"/>
    </location>
</feature>
<feature type="compositionally biased region" description="Polar residues" evidence="1">
    <location>
        <begin position="357"/>
        <end position="399"/>
    </location>
</feature>
<keyword evidence="3" id="KW-1185">Reference proteome</keyword>
<comment type="caution">
    <text evidence="2">The sequence shown here is derived from an EMBL/GenBank/DDBJ whole genome shotgun (WGS) entry which is preliminary data.</text>
</comment>
<feature type="compositionally biased region" description="Low complexity" evidence="1">
    <location>
        <begin position="220"/>
        <end position="232"/>
    </location>
</feature>